<organism evidence="2 3">
    <name type="scientific">Lentibacillus populi</name>
    <dbReference type="NCBI Taxonomy" id="1827502"/>
    <lineage>
        <taxon>Bacteria</taxon>
        <taxon>Bacillati</taxon>
        <taxon>Bacillota</taxon>
        <taxon>Bacilli</taxon>
        <taxon>Bacillales</taxon>
        <taxon>Bacillaceae</taxon>
        <taxon>Lentibacillus</taxon>
    </lineage>
</organism>
<gene>
    <name evidence="2" type="ORF">GCM10011409_20380</name>
</gene>
<dbReference type="GO" id="GO:0003824">
    <property type="term" value="F:catalytic activity"/>
    <property type="evidence" value="ECO:0007669"/>
    <property type="project" value="InterPro"/>
</dbReference>
<comment type="caution">
    <text evidence="2">The sequence shown here is derived from an EMBL/GenBank/DDBJ whole genome shotgun (WGS) entry which is preliminary data.</text>
</comment>
<dbReference type="GO" id="GO:0006304">
    <property type="term" value="P:DNA modification"/>
    <property type="evidence" value="ECO:0007669"/>
    <property type="project" value="InterPro"/>
</dbReference>
<dbReference type="Proteomes" id="UP000621492">
    <property type="component" value="Unassembled WGS sequence"/>
</dbReference>
<dbReference type="Pfam" id="PF08463">
    <property type="entry name" value="EcoEI_R_C"/>
    <property type="match status" value="1"/>
</dbReference>
<evidence type="ECO:0000313" key="2">
    <source>
        <dbReference type="EMBL" id="GGB42711.1"/>
    </source>
</evidence>
<reference evidence="2" key="1">
    <citation type="journal article" date="2014" name="Int. J. Syst. Evol. Microbiol.">
        <title>Complete genome sequence of Corynebacterium casei LMG S-19264T (=DSM 44701T), isolated from a smear-ripened cheese.</title>
        <authorList>
            <consortium name="US DOE Joint Genome Institute (JGI-PGF)"/>
            <person name="Walter F."/>
            <person name="Albersmeier A."/>
            <person name="Kalinowski J."/>
            <person name="Ruckert C."/>
        </authorList>
    </citation>
    <scope>NUCLEOTIDE SEQUENCE</scope>
    <source>
        <strain evidence="2">CGMCC 1.15454</strain>
    </source>
</reference>
<feature type="domain" description="EcoEI R protein C-terminal" evidence="1">
    <location>
        <begin position="5"/>
        <end position="80"/>
    </location>
</feature>
<dbReference type="EMBL" id="BMJD01000013">
    <property type="protein sequence ID" value="GGB42711.1"/>
    <property type="molecule type" value="Genomic_DNA"/>
</dbReference>
<protein>
    <recommendedName>
        <fullName evidence="1">EcoEI R protein C-terminal domain-containing protein</fullName>
    </recommendedName>
</protein>
<dbReference type="AlphaFoldDB" id="A0A9W5X5D1"/>
<name>A0A9W5X5D1_9BACI</name>
<proteinExistence type="predicted"/>
<evidence type="ECO:0000313" key="3">
    <source>
        <dbReference type="Proteomes" id="UP000621492"/>
    </source>
</evidence>
<accession>A0A9W5X5D1</accession>
<evidence type="ECO:0000259" key="1">
    <source>
        <dbReference type="Pfam" id="PF08463"/>
    </source>
</evidence>
<dbReference type="InterPro" id="IPR013670">
    <property type="entry name" value="EcoEI_R_C_dom"/>
</dbReference>
<dbReference type="GO" id="GO:0003677">
    <property type="term" value="F:DNA binding"/>
    <property type="evidence" value="ECO:0007669"/>
    <property type="project" value="InterPro"/>
</dbReference>
<sequence length="86" mass="9670">MDKIAANQAFSEFLSSERLNTNQIKFVQLIIDYVVKNGYLEKKVLQQDPFRSLGSVSELFHNNIDDAKGIIAVINTINQNSELPGD</sequence>
<keyword evidence="3" id="KW-1185">Reference proteome</keyword>
<reference evidence="2" key="2">
    <citation type="submission" date="2020-09" db="EMBL/GenBank/DDBJ databases">
        <authorList>
            <person name="Sun Q."/>
            <person name="Zhou Y."/>
        </authorList>
    </citation>
    <scope>NUCLEOTIDE SEQUENCE</scope>
    <source>
        <strain evidence="2">CGMCC 1.15454</strain>
    </source>
</reference>